<dbReference type="RefSeq" id="XP_001015686.1">
    <property type="nucleotide sequence ID" value="XM_001015686.3"/>
</dbReference>
<dbReference type="FunCoup" id="Q23G19">
    <property type="interactions" value="153"/>
</dbReference>
<feature type="region of interest" description="Disordered" evidence="1">
    <location>
        <begin position="108"/>
        <end position="133"/>
    </location>
</feature>
<evidence type="ECO:0000313" key="2">
    <source>
        <dbReference type="EMBL" id="EAR95441.1"/>
    </source>
</evidence>
<dbReference type="STRING" id="312017.Q23G19"/>
<dbReference type="KEGG" id="tet:TTHERM_00077450"/>
<dbReference type="Pfam" id="PF02330">
    <property type="entry name" value="MAM33"/>
    <property type="match status" value="1"/>
</dbReference>
<dbReference type="OrthoDB" id="278212at2759"/>
<dbReference type="InParanoid" id="Q23G19"/>
<dbReference type="SUPFAM" id="SSF54529">
    <property type="entry name" value="Mitochondrial glycoprotein MAM33-like"/>
    <property type="match status" value="1"/>
</dbReference>
<dbReference type="Proteomes" id="UP000009168">
    <property type="component" value="Unassembled WGS sequence"/>
</dbReference>
<organism evidence="2 3">
    <name type="scientific">Tetrahymena thermophila (strain SB210)</name>
    <dbReference type="NCBI Taxonomy" id="312017"/>
    <lineage>
        <taxon>Eukaryota</taxon>
        <taxon>Sar</taxon>
        <taxon>Alveolata</taxon>
        <taxon>Ciliophora</taxon>
        <taxon>Intramacronucleata</taxon>
        <taxon>Oligohymenophorea</taxon>
        <taxon>Hymenostomatida</taxon>
        <taxon>Tetrahymenina</taxon>
        <taxon>Tetrahymenidae</taxon>
        <taxon>Tetrahymena</taxon>
    </lineage>
</organism>
<dbReference type="GO" id="GO:0005759">
    <property type="term" value="C:mitochondrial matrix"/>
    <property type="evidence" value="ECO:0007669"/>
    <property type="project" value="InterPro"/>
</dbReference>
<gene>
    <name evidence="2" type="ORF">TTHERM_00077450</name>
</gene>
<dbReference type="HOGENOM" id="CLU_100036_0_0_1"/>
<dbReference type="GeneID" id="7839002"/>
<dbReference type="EMBL" id="GG662704">
    <property type="protein sequence ID" value="EAR95441.1"/>
    <property type="molecule type" value="Genomic_DNA"/>
</dbReference>
<evidence type="ECO:0000256" key="1">
    <source>
        <dbReference type="SAM" id="MobiDB-lite"/>
    </source>
</evidence>
<evidence type="ECO:0000313" key="3">
    <source>
        <dbReference type="Proteomes" id="UP000009168"/>
    </source>
</evidence>
<accession>Q23G19</accession>
<dbReference type="PANTHER" id="PTHR10826:SF1">
    <property type="entry name" value="COMPLEMENT COMPONENT 1 Q SUBCOMPONENT-BINDING PROTEIN, MITOCHONDRIAL"/>
    <property type="match status" value="1"/>
</dbReference>
<protein>
    <submittedName>
        <fullName evidence="2">Glycoprotein</fullName>
    </submittedName>
</protein>
<dbReference type="OMA" id="RWLNNVK"/>
<dbReference type="Gene3D" id="3.10.280.10">
    <property type="entry name" value="Mitochondrial glycoprotein"/>
    <property type="match status" value="1"/>
</dbReference>
<reference evidence="3" key="1">
    <citation type="journal article" date="2006" name="PLoS Biol.">
        <title>Macronuclear genome sequence of the ciliate Tetrahymena thermophila, a model eukaryote.</title>
        <authorList>
            <person name="Eisen J.A."/>
            <person name="Coyne R.S."/>
            <person name="Wu M."/>
            <person name="Wu D."/>
            <person name="Thiagarajan M."/>
            <person name="Wortman J.R."/>
            <person name="Badger J.H."/>
            <person name="Ren Q."/>
            <person name="Amedeo P."/>
            <person name="Jones K.M."/>
            <person name="Tallon L.J."/>
            <person name="Delcher A.L."/>
            <person name="Salzberg S.L."/>
            <person name="Silva J.C."/>
            <person name="Haas B.J."/>
            <person name="Majoros W.H."/>
            <person name="Farzad M."/>
            <person name="Carlton J.M."/>
            <person name="Smith R.K. Jr."/>
            <person name="Garg J."/>
            <person name="Pearlman R.E."/>
            <person name="Karrer K.M."/>
            <person name="Sun L."/>
            <person name="Manning G."/>
            <person name="Elde N.C."/>
            <person name="Turkewitz A.P."/>
            <person name="Asai D.J."/>
            <person name="Wilkes D.E."/>
            <person name="Wang Y."/>
            <person name="Cai H."/>
            <person name="Collins K."/>
            <person name="Stewart B.A."/>
            <person name="Lee S.R."/>
            <person name="Wilamowska K."/>
            <person name="Weinberg Z."/>
            <person name="Ruzzo W.L."/>
            <person name="Wloga D."/>
            <person name="Gaertig J."/>
            <person name="Frankel J."/>
            <person name="Tsao C.-C."/>
            <person name="Gorovsky M.A."/>
            <person name="Keeling P.J."/>
            <person name="Waller R.F."/>
            <person name="Patron N.J."/>
            <person name="Cherry J.M."/>
            <person name="Stover N.A."/>
            <person name="Krieger C.J."/>
            <person name="del Toro C."/>
            <person name="Ryder H.F."/>
            <person name="Williamson S.C."/>
            <person name="Barbeau R.A."/>
            <person name="Hamilton E.P."/>
            <person name="Orias E."/>
        </authorList>
    </citation>
    <scope>NUCLEOTIDE SEQUENCE [LARGE SCALE GENOMIC DNA]</scope>
    <source>
        <strain evidence="3">SB210</strain>
    </source>
</reference>
<dbReference type="AlphaFoldDB" id="Q23G19"/>
<dbReference type="InterPro" id="IPR036561">
    <property type="entry name" value="MAM33_sf"/>
</dbReference>
<dbReference type="PANTHER" id="PTHR10826">
    <property type="entry name" value="COMPLEMENT COMPONENT 1"/>
    <property type="match status" value="1"/>
</dbReference>
<sequence length="249" mass="28729">MISKIAKSASNIFLRSKAVAQTFNGARALAAFNFSSLEKVNKAQSRLLKAVEKELKYEEENYDATDPSLKEFLEENKLILKEDENSIFIELHKDAGENKVQILFQSRSPQTDDYQGEEEGQEQQQQQEGEEEQQNMQDYCDFIVYIVKPNGKAIAYDCSSFDSEIQVNGITLVDDVESHKQSNRYDRLANSYNGPDFHNLDERLQTALVEYLKSVGVNEDVAAFIEHYSLDKEQRLYMKWLKNVHTFLQ</sequence>
<keyword evidence="3" id="KW-1185">Reference proteome</keyword>
<proteinExistence type="predicted"/>
<dbReference type="InterPro" id="IPR003428">
    <property type="entry name" value="MAM33"/>
</dbReference>
<dbReference type="eggNOG" id="KOG2536">
    <property type="taxonomic scope" value="Eukaryota"/>
</dbReference>
<name>Q23G19_TETTS</name>